<evidence type="ECO:0000256" key="3">
    <source>
        <dbReference type="ARBA" id="ARBA00022692"/>
    </source>
</evidence>
<keyword evidence="3 7" id="KW-0812">Transmembrane</keyword>
<accession>A0AA37GXX4</accession>
<dbReference type="Pfam" id="PF01794">
    <property type="entry name" value="Ferric_reduct"/>
    <property type="match status" value="1"/>
</dbReference>
<feature type="transmembrane region" description="Helical" evidence="7">
    <location>
        <begin position="132"/>
        <end position="150"/>
    </location>
</feature>
<dbReference type="GO" id="GO:0000293">
    <property type="term" value="F:ferric-chelate reductase activity"/>
    <property type="evidence" value="ECO:0007669"/>
    <property type="project" value="TreeGrafter"/>
</dbReference>
<comment type="subcellular location">
    <subcellularLocation>
        <location evidence="1">Membrane</location>
        <topology evidence="1">Multi-pass membrane protein</topology>
    </subcellularLocation>
</comment>
<dbReference type="EMBL" id="BPPX01000030">
    <property type="protein sequence ID" value="GJC88073.1"/>
    <property type="molecule type" value="Genomic_DNA"/>
</dbReference>
<feature type="transmembrane region" description="Helical" evidence="7">
    <location>
        <begin position="38"/>
        <end position="58"/>
    </location>
</feature>
<dbReference type="InterPro" id="IPR051410">
    <property type="entry name" value="Ferric/Cupric_Reductase"/>
</dbReference>
<dbReference type="Proteomes" id="UP001055172">
    <property type="component" value="Unassembled WGS sequence"/>
</dbReference>
<protein>
    <recommendedName>
        <fullName evidence="8">Ferric oxidoreductase domain-containing protein</fullName>
    </recommendedName>
</protein>
<organism evidence="9 10">
    <name type="scientific">Colletotrichum liriopes</name>
    <dbReference type="NCBI Taxonomy" id="708192"/>
    <lineage>
        <taxon>Eukaryota</taxon>
        <taxon>Fungi</taxon>
        <taxon>Dikarya</taxon>
        <taxon>Ascomycota</taxon>
        <taxon>Pezizomycotina</taxon>
        <taxon>Sordariomycetes</taxon>
        <taxon>Hypocreomycetidae</taxon>
        <taxon>Glomerellales</taxon>
        <taxon>Glomerellaceae</taxon>
        <taxon>Colletotrichum</taxon>
        <taxon>Colletotrichum spaethianum species complex</taxon>
    </lineage>
</organism>
<keyword evidence="5" id="KW-0406">Ion transport</keyword>
<keyword evidence="2" id="KW-0813">Transport</keyword>
<name>A0AA37GXX4_9PEZI</name>
<feature type="domain" description="Ferric oxidoreductase" evidence="8">
    <location>
        <begin position="50"/>
        <end position="146"/>
    </location>
</feature>
<feature type="transmembrane region" description="Helical" evidence="7">
    <location>
        <begin position="78"/>
        <end position="97"/>
    </location>
</feature>
<comment type="caution">
    <text evidence="9">The sequence shown here is derived from an EMBL/GenBank/DDBJ whole genome shotgun (WGS) entry which is preliminary data.</text>
</comment>
<evidence type="ECO:0000256" key="1">
    <source>
        <dbReference type="ARBA" id="ARBA00004141"/>
    </source>
</evidence>
<dbReference type="GO" id="GO:0005886">
    <property type="term" value="C:plasma membrane"/>
    <property type="evidence" value="ECO:0007669"/>
    <property type="project" value="TreeGrafter"/>
</dbReference>
<dbReference type="GO" id="GO:0015677">
    <property type="term" value="P:copper ion import"/>
    <property type="evidence" value="ECO:0007669"/>
    <property type="project" value="TreeGrafter"/>
</dbReference>
<reference evidence="9 10" key="1">
    <citation type="submission" date="2021-07" db="EMBL/GenBank/DDBJ databases">
        <title>Genome data of Colletotrichum spaethianum.</title>
        <authorList>
            <person name="Utami Y.D."/>
            <person name="Hiruma K."/>
        </authorList>
    </citation>
    <scope>NUCLEOTIDE SEQUENCE [LARGE SCALE GENOMIC DNA]</scope>
    <source>
        <strain evidence="9 10">MAFF 242679</strain>
    </source>
</reference>
<keyword evidence="4 7" id="KW-1133">Transmembrane helix</keyword>
<evidence type="ECO:0000259" key="8">
    <source>
        <dbReference type="Pfam" id="PF01794"/>
    </source>
</evidence>
<feature type="transmembrane region" description="Helical" evidence="7">
    <location>
        <begin position="6"/>
        <end position="26"/>
    </location>
</feature>
<feature type="transmembrane region" description="Helical" evidence="7">
    <location>
        <begin position="106"/>
        <end position="126"/>
    </location>
</feature>
<evidence type="ECO:0000256" key="5">
    <source>
        <dbReference type="ARBA" id="ARBA00023065"/>
    </source>
</evidence>
<gene>
    <name evidence="9" type="ORF">ColLi_10911</name>
</gene>
<dbReference type="PANTHER" id="PTHR32361:SF9">
    <property type="entry name" value="FERRIC REDUCTASE TRANSMEMBRANE COMPONENT 3-RELATED"/>
    <property type="match status" value="1"/>
</dbReference>
<dbReference type="GO" id="GO:0006879">
    <property type="term" value="P:intracellular iron ion homeostasis"/>
    <property type="evidence" value="ECO:0007669"/>
    <property type="project" value="TreeGrafter"/>
</dbReference>
<keyword evidence="10" id="KW-1185">Reference proteome</keyword>
<evidence type="ECO:0000256" key="4">
    <source>
        <dbReference type="ARBA" id="ARBA00022989"/>
    </source>
</evidence>
<keyword evidence="6 7" id="KW-0472">Membrane</keyword>
<dbReference type="InterPro" id="IPR013130">
    <property type="entry name" value="Fe3_Rdtase_TM_dom"/>
</dbReference>
<evidence type="ECO:0000313" key="9">
    <source>
        <dbReference type="EMBL" id="GJC88073.1"/>
    </source>
</evidence>
<evidence type="ECO:0000256" key="6">
    <source>
        <dbReference type="ARBA" id="ARBA00023136"/>
    </source>
</evidence>
<dbReference type="GO" id="GO:0006826">
    <property type="term" value="P:iron ion transport"/>
    <property type="evidence" value="ECO:0007669"/>
    <property type="project" value="TreeGrafter"/>
</dbReference>
<dbReference type="AlphaFoldDB" id="A0AA37GXX4"/>
<sequence length="201" mass="21619">MAYYATVLAALTSVFIAFHLIGPLALKTGIAVKLSFSAIPFVSVSQLVIVSNVFVVFLALKNTPLGYLAACSYERLNVLHQVAGYVAMTLIIVHGATSRLRDHEEIYGIVSGFSFLIVVLAGAIVRLRYCELSYILHVSGFAISMVLAGLHQPELSKKIVITTAVGAGIWLFDRSIRLVRVVGYGLNNAATVHLFLAAAPV</sequence>
<evidence type="ECO:0000313" key="10">
    <source>
        <dbReference type="Proteomes" id="UP001055172"/>
    </source>
</evidence>
<proteinExistence type="predicted"/>
<dbReference type="PANTHER" id="PTHR32361">
    <property type="entry name" value="FERRIC/CUPRIC REDUCTASE TRANSMEMBRANE COMPONENT"/>
    <property type="match status" value="1"/>
</dbReference>
<evidence type="ECO:0000256" key="7">
    <source>
        <dbReference type="SAM" id="Phobius"/>
    </source>
</evidence>
<evidence type="ECO:0000256" key="2">
    <source>
        <dbReference type="ARBA" id="ARBA00022448"/>
    </source>
</evidence>